<keyword evidence="3 12" id="KW-0285">Flavoprotein</keyword>
<accession>A0AB34ITY1</accession>
<keyword evidence="5 12" id="KW-0560">Oxidoreductase</keyword>
<comment type="similarity">
    <text evidence="1 12">Belongs to the class-I pyridine nucleotide-disulfide oxidoreductase family.</text>
</comment>
<dbReference type="Gene3D" id="3.50.50.60">
    <property type="entry name" value="FAD/NAD(P)-binding domain"/>
    <property type="match status" value="2"/>
</dbReference>
<dbReference type="Gene3D" id="3.30.390.30">
    <property type="match status" value="1"/>
</dbReference>
<comment type="caution">
    <text evidence="15">The sequence shown here is derived from an EMBL/GenBank/DDBJ whole genome shotgun (WGS) entry which is preliminary data.</text>
</comment>
<dbReference type="PRINTS" id="PR00368">
    <property type="entry name" value="FADPNR"/>
</dbReference>
<feature type="binding site" evidence="10">
    <location>
        <begin position="360"/>
        <end position="363"/>
    </location>
    <ligand>
        <name>FAD</name>
        <dbReference type="ChEBI" id="CHEBI:57692"/>
    </ligand>
</feature>
<dbReference type="PROSITE" id="PS00076">
    <property type="entry name" value="PYRIDINE_REDOX_1"/>
    <property type="match status" value="1"/>
</dbReference>
<dbReference type="Proteomes" id="UP001515480">
    <property type="component" value="Unassembled WGS sequence"/>
</dbReference>
<evidence type="ECO:0000256" key="11">
    <source>
        <dbReference type="PIRSR" id="PIRSR000350-4"/>
    </source>
</evidence>
<dbReference type="FunFam" id="3.50.50.60:FF:000025">
    <property type="entry name" value="Dihydrolipoyl dehydrogenase"/>
    <property type="match status" value="1"/>
</dbReference>
<evidence type="ECO:0000256" key="10">
    <source>
        <dbReference type="PIRSR" id="PIRSR000350-3"/>
    </source>
</evidence>
<evidence type="ECO:0000259" key="14">
    <source>
        <dbReference type="Pfam" id="PF07992"/>
    </source>
</evidence>
<gene>
    <name evidence="15" type="ORF">AB1Y20_007235</name>
</gene>
<feature type="binding site" evidence="10">
    <location>
        <position position="153"/>
    </location>
    <ligand>
        <name>FAD</name>
        <dbReference type="ChEBI" id="CHEBI:57692"/>
    </ligand>
</feature>
<keyword evidence="7" id="KW-1015">Disulfide bond</keyword>
<dbReference type="GO" id="GO:0006103">
    <property type="term" value="P:2-oxoglutarate metabolic process"/>
    <property type="evidence" value="ECO:0007669"/>
    <property type="project" value="TreeGrafter"/>
</dbReference>
<dbReference type="InterPro" id="IPR006258">
    <property type="entry name" value="Lipoamide_DH"/>
</dbReference>
<keyword evidence="6 10" id="KW-0520">NAD</keyword>
<dbReference type="PIRSF" id="PIRSF000350">
    <property type="entry name" value="Mercury_reductase_MerA"/>
    <property type="match status" value="1"/>
</dbReference>
<feature type="disulfide bond" description="Redox-active" evidence="11">
    <location>
        <begin position="80"/>
        <end position="85"/>
    </location>
</feature>
<dbReference type="GO" id="GO:0045252">
    <property type="term" value="C:oxoglutarate dehydrogenase complex"/>
    <property type="evidence" value="ECO:0007669"/>
    <property type="project" value="TreeGrafter"/>
</dbReference>
<feature type="domain" description="FAD/NAD(P)-binding" evidence="14">
    <location>
        <begin position="42"/>
        <end position="369"/>
    </location>
</feature>
<dbReference type="InterPro" id="IPR016156">
    <property type="entry name" value="FAD/NAD-linked_Rdtase_dimer_sf"/>
</dbReference>
<feature type="binding site" evidence="10">
    <location>
        <begin position="183"/>
        <end position="185"/>
    </location>
    <ligand>
        <name>FAD</name>
        <dbReference type="ChEBI" id="CHEBI:57692"/>
    </ligand>
</feature>
<dbReference type="InterPro" id="IPR023753">
    <property type="entry name" value="FAD/NAD-binding_dom"/>
</dbReference>
<comment type="catalytic activity">
    <reaction evidence="12">
        <text>N(6)-[(R)-dihydrolipoyl]-L-lysyl-[protein] + NAD(+) = N(6)-[(R)-lipoyl]-L-lysyl-[protein] + NADH + H(+)</text>
        <dbReference type="Rhea" id="RHEA:15045"/>
        <dbReference type="Rhea" id="RHEA-COMP:10474"/>
        <dbReference type="Rhea" id="RHEA-COMP:10475"/>
        <dbReference type="ChEBI" id="CHEBI:15378"/>
        <dbReference type="ChEBI" id="CHEBI:57540"/>
        <dbReference type="ChEBI" id="CHEBI:57945"/>
        <dbReference type="ChEBI" id="CHEBI:83099"/>
        <dbReference type="ChEBI" id="CHEBI:83100"/>
        <dbReference type="EC" id="1.8.1.4"/>
    </reaction>
</comment>
<feature type="binding site" evidence="10">
    <location>
        <position position="89"/>
    </location>
    <ligand>
        <name>FAD</name>
        <dbReference type="ChEBI" id="CHEBI:57692"/>
    </ligand>
</feature>
<proteinExistence type="inferred from homology"/>
<dbReference type="GO" id="GO:0045254">
    <property type="term" value="C:pyruvate dehydrogenase complex"/>
    <property type="evidence" value="ECO:0007669"/>
    <property type="project" value="UniProtKB-ARBA"/>
</dbReference>
<dbReference type="GO" id="GO:0004148">
    <property type="term" value="F:dihydrolipoyl dehydrogenase (NADH) activity"/>
    <property type="evidence" value="ECO:0007669"/>
    <property type="project" value="UniProtKB-EC"/>
</dbReference>
<dbReference type="EMBL" id="JBGBPQ010000017">
    <property type="protein sequence ID" value="KAL1507616.1"/>
    <property type="molecule type" value="Genomic_DNA"/>
</dbReference>
<organism evidence="15 16">
    <name type="scientific">Prymnesium parvum</name>
    <name type="common">Toxic golden alga</name>
    <dbReference type="NCBI Taxonomy" id="97485"/>
    <lineage>
        <taxon>Eukaryota</taxon>
        <taxon>Haptista</taxon>
        <taxon>Haptophyta</taxon>
        <taxon>Prymnesiophyceae</taxon>
        <taxon>Prymnesiales</taxon>
        <taxon>Prymnesiaceae</taxon>
        <taxon>Prymnesium</taxon>
    </lineage>
</organism>
<reference evidence="15 16" key="1">
    <citation type="journal article" date="2024" name="Science">
        <title>Giant polyketide synthase enzymes in the biosynthesis of giant marine polyether toxins.</title>
        <authorList>
            <person name="Fallon T.R."/>
            <person name="Shende V.V."/>
            <person name="Wierzbicki I.H."/>
            <person name="Pendleton A.L."/>
            <person name="Watervoot N.F."/>
            <person name="Auber R.P."/>
            <person name="Gonzalez D.J."/>
            <person name="Wisecaver J.H."/>
            <person name="Moore B.S."/>
        </authorList>
    </citation>
    <scope>NUCLEOTIDE SEQUENCE [LARGE SCALE GENOMIC DNA]</scope>
    <source>
        <strain evidence="15 16">12B1</strain>
    </source>
</reference>
<feature type="binding site" evidence="10">
    <location>
        <position position="243"/>
    </location>
    <ligand>
        <name>NAD(+)</name>
        <dbReference type="ChEBI" id="CHEBI:57540"/>
    </ligand>
</feature>
<dbReference type="SUPFAM" id="SSF51905">
    <property type="entry name" value="FAD/NAD(P)-binding domain"/>
    <property type="match status" value="1"/>
</dbReference>
<dbReference type="Pfam" id="PF07992">
    <property type="entry name" value="Pyr_redox_2"/>
    <property type="match status" value="1"/>
</dbReference>
<protein>
    <recommendedName>
        <fullName evidence="2 12">Dihydrolipoyl dehydrogenase</fullName>
        <ecNumber evidence="2 12">1.8.1.4</ecNumber>
    </recommendedName>
</protein>
<dbReference type="InterPro" id="IPR004099">
    <property type="entry name" value="Pyr_nucl-diS_OxRdtase_dimer"/>
</dbReference>
<evidence type="ECO:0000259" key="13">
    <source>
        <dbReference type="Pfam" id="PF02852"/>
    </source>
</evidence>
<name>A0AB34ITY1_PRYPA</name>
<feature type="binding site" evidence="10">
    <location>
        <position position="313"/>
    </location>
    <ligand>
        <name>NAD(+)</name>
        <dbReference type="ChEBI" id="CHEBI:57540"/>
    </ligand>
</feature>
<feature type="binding site" evidence="10">
    <location>
        <position position="354"/>
    </location>
    <ligand>
        <name>FAD</name>
        <dbReference type="ChEBI" id="CHEBI:57692"/>
    </ligand>
</feature>
<sequence>MLRGRRVSLMSGAATRALRVVAPTSSGPLAAVRRLSTSSEPYDVVVIGGGPGGYPAAIKAGQMGMRVACVEKRGRLGGTCLNVGCIPSKALLHSSHLYEEAAHGWGPHGISAENVKMDLNKLMAHKDKTVFGLTSGIEGLFKKYGVDYFIGSGEILSAGEVKSTPIDGGEPSILKTKNIVVATGSVPASLPNVPIDEKVIVSSTGALALKEVPKKLIVIGAGVIGLEMGSVWRRLGSEVTVVEFLDRITPGMDTEIATTLHRIFKKQKLQFKMSTKVLEASPKPGGGVVLKTEPVKGGEAETMEADIVLVSTGRVPYTEGLGLENIGVKVGARGMVETDEHWATNVPGIWAIGDAARGAMLAHKAEEEGIAVIEQIAGLGGHVNYGCIPNVIYTHPEVATVGKTEDELKAAGIAYKVGKFPFMANSRARANADTDGLVKFLADKETDKILGIHIIASNAGEMIAEGVLAMEYGASCEDIGRTCHAHPTMSEAFKEAAMATYDKPIHF</sequence>
<feature type="binding site" evidence="10">
    <location>
        <begin position="220"/>
        <end position="227"/>
    </location>
    <ligand>
        <name>NAD(+)</name>
        <dbReference type="ChEBI" id="CHEBI:57540"/>
    </ligand>
</feature>
<evidence type="ECO:0000256" key="1">
    <source>
        <dbReference type="ARBA" id="ARBA00007532"/>
    </source>
</evidence>
<evidence type="ECO:0000256" key="2">
    <source>
        <dbReference type="ARBA" id="ARBA00012608"/>
    </source>
</evidence>
<dbReference type="InterPro" id="IPR001100">
    <property type="entry name" value="Pyr_nuc-diS_OxRdtase"/>
</dbReference>
<dbReference type="InterPro" id="IPR050151">
    <property type="entry name" value="Class-I_Pyr_Nuc-Dis_Oxidored"/>
</dbReference>
<dbReference type="PRINTS" id="PR00411">
    <property type="entry name" value="PNDRDTASEI"/>
</dbReference>
<evidence type="ECO:0000256" key="12">
    <source>
        <dbReference type="RuleBase" id="RU003692"/>
    </source>
</evidence>
<keyword evidence="8 12" id="KW-0676">Redox-active center</keyword>
<dbReference type="NCBIfam" id="TIGR01350">
    <property type="entry name" value="lipoamide_DH"/>
    <property type="match status" value="1"/>
</dbReference>
<dbReference type="SUPFAM" id="SSF55424">
    <property type="entry name" value="FAD/NAD-linked reductases, dimerisation (C-terminal) domain"/>
    <property type="match status" value="1"/>
</dbReference>
<keyword evidence="10" id="KW-0547">Nucleotide-binding</keyword>
<dbReference type="PANTHER" id="PTHR22912:SF151">
    <property type="entry name" value="DIHYDROLIPOYL DEHYDROGENASE, MITOCHONDRIAL"/>
    <property type="match status" value="1"/>
</dbReference>
<comment type="miscellaneous">
    <text evidence="12">The active site is a redox-active disulfide bond.</text>
</comment>
<evidence type="ECO:0000256" key="8">
    <source>
        <dbReference type="ARBA" id="ARBA00023284"/>
    </source>
</evidence>
<evidence type="ECO:0000313" key="15">
    <source>
        <dbReference type="EMBL" id="KAL1507616.1"/>
    </source>
</evidence>
<dbReference type="GO" id="GO:0005739">
    <property type="term" value="C:mitochondrion"/>
    <property type="evidence" value="ECO:0007669"/>
    <property type="project" value="TreeGrafter"/>
</dbReference>
<keyword evidence="16" id="KW-1185">Reference proteome</keyword>
<dbReference type="GO" id="GO:0045333">
    <property type="term" value="P:cellular respiration"/>
    <property type="evidence" value="ECO:0007669"/>
    <property type="project" value="UniProtKB-ARBA"/>
</dbReference>
<comment type="cofactor">
    <cofactor evidence="10 12">
        <name>FAD</name>
        <dbReference type="ChEBI" id="CHEBI:57692"/>
    </cofactor>
    <text evidence="10 12">Binds 1 FAD per subunit.</text>
</comment>
<dbReference type="FunFam" id="3.30.390.30:FF:000001">
    <property type="entry name" value="Dihydrolipoyl dehydrogenase"/>
    <property type="match status" value="1"/>
</dbReference>
<dbReference type="InterPro" id="IPR036188">
    <property type="entry name" value="FAD/NAD-bd_sf"/>
</dbReference>
<evidence type="ECO:0000256" key="4">
    <source>
        <dbReference type="ARBA" id="ARBA00022827"/>
    </source>
</evidence>
<evidence type="ECO:0000256" key="9">
    <source>
        <dbReference type="PIRSR" id="PIRSR000350-2"/>
    </source>
</evidence>
<dbReference type="EC" id="1.8.1.4" evidence="2 12"/>
<feature type="domain" description="Pyridine nucleotide-disulphide oxidoreductase dimerisation" evidence="13">
    <location>
        <begin position="388"/>
        <end position="497"/>
    </location>
</feature>
<dbReference type="Pfam" id="PF02852">
    <property type="entry name" value="Pyr_redox_dim"/>
    <property type="match status" value="1"/>
</dbReference>
<dbReference type="AlphaFoldDB" id="A0AB34ITY1"/>
<dbReference type="InterPro" id="IPR012999">
    <property type="entry name" value="Pyr_OxRdtase_I_AS"/>
</dbReference>
<feature type="active site" description="Proton acceptor" evidence="9">
    <location>
        <position position="486"/>
    </location>
</feature>
<dbReference type="PANTHER" id="PTHR22912">
    <property type="entry name" value="DISULFIDE OXIDOREDUCTASE"/>
    <property type="match status" value="1"/>
</dbReference>
<keyword evidence="4 10" id="KW-0274">FAD</keyword>
<evidence type="ECO:0000313" key="16">
    <source>
        <dbReference type="Proteomes" id="UP001515480"/>
    </source>
</evidence>
<evidence type="ECO:0000256" key="3">
    <source>
        <dbReference type="ARBA" id="ARBA00022630"/>
    </source>
</evidence>
<evidence type="ECO:0000256" key="5">
    <source>
        <dbReference type="ARBA" id="ARBA00023002"/>
    </source>
</evidence>
<evidence type="ECO:0000256" key="6">
    <source>
        <dbReference type="ARBA" id="ARBA00023027"/>
    </source>
</evidence>
<dbReference type="GO" id="GO:0050660">
    <property type="term" value="F:flavin adenine dinucleotide binding"/>
    <property type="evidence" value="ECO:0007669"/>
    <property type="project" value="InterPro"/>
</dbReference>
<evidence type="ECO:0000256" key="7">
    <source>
        <dbReference type="ARBA" id="ARBA00023157"/>
    </source>
</evidence>